<name>Q179S4_AEDAE</name>
<dbReference type="AlphaFoldDB" id="Q179S4"/>
<accession>Q179S4</accession>
<feature type="non-terminal residue" evidence="1">
    <location>
        <position position="71"/>
    </location>
</feature>
<proteinExistence type="predicted"/>
<dbReference type="Proteomes" id="UP000682892">
    <property type="component" value="Unassembled WGS sequence"/>
</dbReference>
<dbReference type="VEuPathDB" id="VectorBase:AAEL018059"/>
<reference evidence="1" key="1">
    <citation type="submission" date="2005-10" db="EMBL/GenBank/DDBJ databases">
        <authorList>
            <person name="Loftus B.J."/>
            <person name="Nene V.M."/>
            <person name="Hannick L.I."/>
            <person name="Bidwell S."/>
            <person name="Haas B."/>
            <person name="Amedeo P."/>
            <person name="Orvis J."/>
            <person name="Wortman J.R."/>
            <person name="White O.R."/>
            <person name="Salzberg S."/>
            <person name="Shumway M."/>
            <person name="Koo H."/>
            <person name="Zhao Y."/>
            <person name="Holmes M."/>
            <person name="Miller J."/>
            <person name="Schatz M."/>
            <person name="Pop M."/>
            <person name="Pai G."/>
            <person name="Utterback T."/>
            <person name="Rogers Y.-H."/>
            <person name="Kravitz S."/>
            <person name="Fraser C.M."/>
        </authorList>
    </citation>
    <scope>NUCLEOTIDE SEQUENCE</scope>
    <source>
        <strain evidence="1">Liverpool</strain>
    </source>
</reference>
<dbReference type="STRING" id="7159.Q179S4"/>
<evidence type="ECO:0000313" key="1">
    <source>
        <dbReference type="EMBL" id="EAT42996.1"/>
    </source>
</evidence>
<dbReference type="EMBL" id="CH477346">
    <property type="protein sequence ID" value="EAT42996.1"/>
    <property type="molecule type" value="Genomic_DNA"/>
</dbReference>
<organism evidence="1 2">
    <name type="scientific">Aedes aegypti</name>
    <name type="common">Yellowfever mosquito</name>
    <name type="synonym">Culex aegypti</name>
    <dbReference type="NCBI Taxonomy" id="7159"/>
    <lineage>
        <taxon>Eukaryota</taxon>
        <taxon>Metazoa</taxon>
        <taxon>Ecdysozoa</taxon>
        <taxon>Arthropoda</taxon>
        <taxon>Hexapoda</taxon>
        <taxon>Insecta</taxon>
        <taxon>Pterygota</taxon>
        <taxon>Neoptera</taxon>
        <taxon>Endopterygota</taxon>
        <taxon>Diptera</taxon>
        <taxon>Nematocera</taxon>
        <taxon>Culicoidea</taxon>
        <taxon>Culicidae</taxon>
        <taxon>Culicinae</taxon>
        <taxon>Aedini</taxon>
        <taxon>Aedes</taxon>
        <taxon>Stegomyia</taxon>
    </lineage>
</organism>
<sequence length="71" mass="8169">AISADTDPKMATLMDEDRRRRLMALEEKIRDPSYIANLDCLLDTVTALVSDCDHDNVKIIKNIETYIKRCK</sequence>
<evidence type="ECO:0000313" key="2">
    <source>
        <dbReference type="Proteomes" id="UP000682892"/>
    </source>
</evidence>
<protein>
    <submittedName>
        <fullName evidence="1">AAEL005514-PA</fullName>
    </submittedName>
</protein>
<reference evidence="1" key="3">
    <citation type="submission" date="2012-09" db="EMBL/GenBank/DDBJ databases">
        <authorList>
            <consortium name="VectorBase"/>
        </authorList>
    </citation>
    <scope>NUCLEOTIDE SEQUENCE</scope>
    <source>
        <strain evidence="1">Liverpool</strain>
    </source>
</reference>
<reference evidence="1" key="2">
    <citation type="journal article" date="2007" name="Science">
        <title>Genome sequence of Aedes aegypti, a major arbovirus vector.</title>
        <authorList>
            <person name="Nene V."/>
            <person name="Wortman J.R."/>
            <person name="Lawson D."/>
            <person name="Haas B."/>
            <person name="Kodira C."/>
            <person name="Tu Z.J."/>
            <person name="Loftus B."/>
            <person name="Xi Z."/>
            <person name="Megy K."/>
            <person name="Grabherr M."/>
            <person name="Ren Q."/>
            <person name="Zdobnov E.M."/>
            <person name="Lobo N.F."/>
            <person name="Campbell K.S."/>
            <person name="Brown S.E."/>
            <person name="Bonaldo M.F."/>
            <person name="Zhu J."/>
            <person name="Sinkins S.P."/>
            <person name="Hogenkamp D.G."/>
            <person name="Amedeo P."/>
            <person name="Arensburger P."/>
            <person name="Atkinson P.W."/>
            <person name="Bidwell S."/>
            <person name="Biedler J."/>
            <person name="Birney E."/>
            <person name="Bruggner R.V."/>
            <person name="Costas J."/>
            <person name="Coy M.R."/>
            <person name="Crabtree J."/>
            <person name="Crawford M."/>
            <person name="Debruyn B."/>
            <person name="Decaprio D."/>
            <person name="Eiglmeier K."/>
            <person name="Eisenstadt E."/>
            <person name="El-Dorry H."/>
            <person name="Gelbart W.M."/>
            <person name="Gomes S.L."/>
            <person name="Hammond M."/>
            <person name="Hannick L.I."/>
            <person name="Hogan J.R."/>
            <person name="Holmes M.H."/>
            <person name="Jaffe D."/>
            <person name="Johnston J.S."/>
            <person name="Kennedy R.C."/>
            <person name="Koo H."/>
            <person name="Kravitz S."/>
            <person name="Kriventseva E.V."/>
            <person name="Kulp D."/>
            <person name="Labutti K."/>
            <person name="Lee E."/>
            <person name="Li S."/>
            <person name="Lovin D.D."/>
            <person name="Mao C."/>
            <person name="Mauceli E."/>
            <person name="Menck C.F."/>
            <person name="Miller J.R."/>
            <person name="Montgomery P."/>
            <person name="Mori A."/>
            <person name="Nascimento A.L."/>
            <person name="Naveira H.F."/>
            <person name="Nusbaum C."/>
            <person name="O'leary S."/>
            <person name="Orvis J."/>
            <person name="Pertea M."/>
            <person name="Quesneville H."/>
            <person name="Reidenbach K.R."/>
            <person name="Rogers Y.H."/>
            <person name="Roth C.W."/>
            <person name="Schneider J.R."/>
            <person name="Schatz M."/>
            <person name="Shumway M."/>
            <person name="Stanke M."/>
            <person name="Stinson E.O."/>
            <person name="Tubio J.M."/>
            <person name="Vanzee J.P."/>
            <person name="Verjovski-Almeida S."/>
            <person name="Werner D."/>
            <person name="White O."/>
            <person name="Wyder S."/>
            <person name="Zeng Q."/>
            <person name="Zhao Q."/>
            <person name="Zhao Y."/>
            <person name="Hill C.A."/>
            <person name="Raikhel A.S."/>
            <person name="Soares M.B."/>
            <person name="Knudson D.L."/>
            <person name="Lee N.H."/>
            <person name="Galagan J."/>
            <person name="Salzberg S.L."/>
            <person name="Paulsen I.T."/>
            <person name="Dimopoulos G."/>
            <person name="Collins F.H."/>
            <person name="Birren B."/>
            <person name="Fraser-Liggett C.M."/>
            <person name="Severson D.W."/>
        </authorList>
    </citation>
    <scope>NUCLEOTIDE SEQUENCE [LARGE SCALE GENOMIC DNA]</scope>
    <source>
        <strain evidence="1">Liverpool</strain>
    </source>
</reference>
<gene>
    <name evidence="1" type="ORF">AaeL_AAEL005514</name>
</gene>